<accession>A0ABM8GF41</accession>
<gene>
    <name evidence="2" type="ORF">GCM10025866_28340</name>
</gene>
<dbReference type="RefSeq" id="WP_286276912.1">
    <property type="nucleotide sequence ID" value="NZ_AP027731.1"/>
</dbReference>
<protein>
    <recommendedName>
        <fullName evidence="1">DUF7882 domain-containing protein</fullName>
    </recommendedName>
</protein>
<dbReference type="InterPro" id="IPR057204">
    <property type="entry name" value="DUF7882"/>
</dbReference>
<feature type="domain" description="DUF7882" evidence="1">
    <location>
        <begin position="1"/>
        <end position="94"/>
    </location>
</feature>
<organism evidence="2 3">
    <name type="scientific">Naasia aerilata</name>
    <dbReference type="NCBI Taxonomy" id="1162966"/>
    <lineage>
        <taxon>Bacteria</taxon>
        <taxon>Bacillati</taxon>
        <taxon>Actinomycetota</taxon>
        <taxon>Actinomycetes</taxon>
        <taxon>Micrococcales</taxon>
        <taxon>Microbacteriaceae</taxon>
        <taxon>Naasia</taxon>
    </lineage>
</organism>
<evidence type="ECO:0000313" key="3">
    <source>
        <dbReference type="Proteomes" id="UP001321498"/>
    </source>
</evidence>
<reference evidence="3" key="1">
    <citation type="journal article" date="2019" name="Int. J. Syst. Evol. Microbiol.">
        <title>The Global Catalogue of Microorganisms (GCM) 10K type strain sequencing project: providing services to taxonomists for standard genome sequencing and annotation.</title>
        <authorList>
            <consortium name="The Broad Institute Genomics Platform"/>
            <consortium name="The Broad Institute Genome Sequencing Center for Infectious Disease"/>
            <person name="Wu L."/>
            <person name="Ma J."/>
        </authorList>
    </citation>
    <scope>NUCLEOTIDE SEQUENCE [LARGE SCALE GENOMIC DNA]</scope>
    <source>
        <strain evidence="3">NBRC 108725</strain>
    </source>
</reference>
<dbReference type="Proteomes" id="UP001321498">
    <property type="component" value="Chromosome"/>
</dbReference>
<dbReference type="EMBL" id="AP027731">
    <property type="protein sequence ID" value="BDZ46925.1"/>
    <property type="molecule type" value="Genomic_DNA"/>
</dbReference>
<proteinExistence type="predicted"/>
<evidence type="ECO:0000313" key="2">
    <source>
        <dbReference type="EMBL" id="BDZ46925.1"/>
    </source>
</evidence>
<keyword evidence="3" id="KW-1185">Reference proteome</keyword>
<dbReference type="Pfam" id="PF25355">
    <property type="entry name" value="DUF7882"/>
    <property type="match status" value="1"/>
</dbReference>
<name>A0ABM8GF41_9MICO</name>
<sequence>MGKLLYGNGSPIALEDRLLAHLQVAVMAKLRRDERFSLSWVHEDGSGRSTIWIHPGIPLRFEFDGGRAPLLNRAWIEALVMSANSTGGLQLVPEPAAAPPARS</sequence>
<evidence type="ECO:0000259" key="1">
    <source>
        <dbReference type="Pfam" id="PF25355"/>
    </source>
</evidence>